<dbReference type="OrthoDB" id="8657476at2"/>
<reference evidence="3" key="1">
    <citation type="submission" date="2011-12" db="EMBL/GenBank/DDBJ databases">
        <title>Complete sequence of Clostridium clariflavum DSM 19732.</title>
        <authorList>
            <consortium name="US DOE Joint Genome Institute"/>
            <person name="Lucas S."/>
            <person name="Han J."/>
            <person name="Lapidus A."/>
            <person name="Cheng J.-F."/>
            <person name="Goodwin L."/>
            <person name="Pitluck S."/>
            <person name="Peters L."/>
            <person name="Teshima H."/>
            <person name="Detter J.C."/>
            <person name="Han C."/>
            <person name="Tapia R."/>
            <person name="Land M."/>
            <person name="Hauser L."/>
            <person name="Kyrpides N."/>
            <person name="Ivanova N."/>
            <person name="Pagani I."/>
            <person name="Kitzmiller T."/>
            <person name="Lynd L."/>
            <person name="Izquierdo J."/>
            <person name="Woyke T."/>
        </authorList>
    </citation>
    <scope>NUCLEOTIDE SEQUENCE [LARGE SCALE GENOMIC DNA]</scope>
    <source>
        <strain evidence="3">DSM 19732 / NBRC 101661 / EBR45</strain>
    </source>
</reference>
<keyword evidence="3" id="KW-1185">Reference proteome</keyword>
<organism evidence="2 3">
    <name type="scientific">Acetivibrio clariflavus (strain DSM 19732 / NBRC 101661 / EBR45)</name>
    <name type="common">Clostridium clariflavum</name>
    <dbReference type="NCBI Taxonomy" id="720554"/>
    <lineage>
        <taxon>Bacteria</taxon>
        <taxon>Bacillati</taxon>
        <taxon>Bacillota</taxon>
        <taxon>Clostridia</taxon>
        <taxon>Eubacteriales</taxon>
        <taxon>Oscillospiraceae</taxon>
        <taxon>Acetivibrio</taxon>
    </lineage>
</organism>
<proteinExistence type="predicted"/>
<evidence type="ECO:0000313" key="3">
    <source>
        <dbReference type="Proteomes" id="UP000005435"/>
    </source>
</evidence>
<name>G8LYH0_ACECE</name>
<dbReference type="eggNOG" id="ENOG50306HE">
    <property type="taxonomic scope" value="Bacteria"/>
</dbReference>
<feature type="domain" description="Knr4/Smi1-like" evidence="1">
    <location>
        <begin position="4"/>
        <end position="136"/>
    </location>
</feature>
<dbReference type="STRING" id="720554.Clocl_2356"/>
<evidence type="ECO:0000259" key="1">
    <source>
        <dbReference type="SMART" id="SM00860"/>
    </source>
</evidence>
<dbReference type="Gene3D" id="3.40.1580.10">
    <property type="entry name" value="SMI1/KNR4-like"/>
    <property type="match status" value="1"/>
</dbReference>
<sequence length="138" mass="16640">MEDRLSKISQLEKKYEFVLPLDYKEFISNHNGEDLERDTFYFRNSWGEEEDSVVHYFFLIDSENDYDDFESEYEFWVVDERLPKDVIPIARDPFGNLICISVSEDSYGKVLFWDHEKDDDECFSIIADSFTEFYNMLE</sequence>
<dbReference type="EMBL" id="CP003065">
    <property type="protein sequence ID" value="AEV68939.1"/>
    <property type="molecule type" value="Genomic_DNA"/>
</dbReference>
<dbReference type="Pfam" id="PF09346">
    <property type="entry name" value="SMI1_KNR4"/>
    <property type="match status" value="1"/>
</dbReference>
<dbReference type="AlphaFoldDB" id="G8LYH0"/>
<dbReference type="RefSeq" id="WP_014255510.1">
    <property type="nucleotide sequence ID" value="NC_016627.1"/>
</dbReference>
<protein>
    <submittedName>
        <fullName evidence="2">Putative glucan synthasis protein</fullName>
    </submittedName>
</protein>
<evidence type="ECO:0000313" key="2">
    <source>
        <dbReference type="EMBL" id="AEV68939.1"/>
    </source>
</evidence>
<dbReference type="Proteomes" id="UP000005435">
    <property type="component" value="Chromosome"/>
</dbReference>
<dbReference type="InterPro" id="IPR018958">
    <property type="entry name" value="Knr4/Smi1-like_dom"/>
</dbReference>
<accession>G8LYH0</accession>
<dbReference type="SUPFAM" id="SSF160631">
    <property type="entry name" value="SMI1/KNR4-like"/>
    <property type="match status" value="1"/>
</dbReference>
<dbReference type="SMART" id="SM00860">
    <property type="entry name" value="SMI1_KNR4"/>
    <property type="match status" value="1"/>
</dbReference>
<dbReference type="InterPro" id="IPR037883">
    <property type="entry name" value="Knr4/Smi1-like_sf"/>
</dbReference>
<reference evidence="2 3" key="2">
    <citation type="journal article" date="2012" name="Stand. Genomic Sci.">
        <title>Complete Genome Sequence of Clostridium clariflavum DSM 19732.</title>
        <authorList>
            <person name="Izquierdo J.A."/>
            <person name="Goodwin L."/>
            <person name="Davenport K.W."/>
            <person name="Teshima H."/>
            <person name="Bruce D."/>
            <person name="Detter C."/>
            <person name="Tapia R."/>
            <person name="Han S."/>
            <person name="Land M."/>
            <person name="Hauser L."/>
            <person name="Jeffries C.D."/>
            <person name="Han J."/>
            <person name="Pitluck S."/>
            <person name="Nolan M."/>
            <person name="Chen A."/>
            <person name="Huntemann M."/>
            <person name="Mavromatis K."/>
            <person name="Mikhailova N."/>
            <person name="Liolios K."/>
            <person name="Woyke T."/>
            <person name="Lynd L.R."/>
        </authorList>
    </citation>
    <scope>NUCLEOTIDE SEQUENCE [LARGE SCALE GENOMIC DNA]</scope>
    <source>
        <strain evidence="3">DSM 19732 / NBRC 101661 / EBR45</strain>
    </source>
</reference>
<gene>
    <name evidence="2" type="ordered locus">Clocl_2356</name>
</gene>
<dbReference type="HOGENOM" id="CLU_115772_3_1_9"/>
<dbReference type="KEGG" id="ccl:Clocl_2356"/>